<dbReference type="PANTHER" id="PTHR31326">
    <property type="entry name" value="PROTEIN CLT2, CHLOROPLASTIC"/>
    <property type="match status" value="1"/>
</dbReference>
<dbReference type="InterPro" id="IPR037185">
    <property type="entry name" value="EmrE-like"/>
</dbReference>
<evidence type="ECO:0000256" key="7">
    <source>
        <dbReference type="SAM" id="Phobius"/>
    </source>
</evidence>
<reference evidence="8 9" key="1">
    <citation type="submission" date="2022-07" db="EMBL/GenBank/DDBJ databases">
        <title>Genome-wide signatures of adaptation to extreme environments.</title>
        <authorList>
            <person name="Cho C.H."/>
            <person name="Yoon H.S."/>
        </authorList>
    </citation>
    <scope>NUCLEOTIDE SEQUENCE [LARGE SCALE GENOMIC DNA]</scope>
    <source>
        <strain evidence="8 9">DBV 063 E5</strain>
    </source>
</reference>
<evidence type="ECO:0008006" key="10">
    <source>
        <dbReference type="Google" id="ProtNLM"/>
    </source>
</evidence>
<evidence type="ECO:0000256" key="6">
    <source>
        <dbReference type="ARBA" id="ARBA00023136"/>
    </source>
</evidence>
<feature type="transmembrane region" description="Helical" evidence="7">
    <location>
        <begin position="222"/>
        <end position="238"/>
    </location>
</feature>
<feature type="transmembrane region" description="Helical" evidence="7">
    <location>
        <begin position="325"/>
        <end position="348"/>
    </location>
</feature>
<dbReference type="InterPro" id="IPR013936">
    <property type="entry name" value="CRT-like"/>
</dbReference>
<keyword evidence="6 7" id="KW-0472">Membrane</keyword>
<evidence type="ECO:0000256" key="5">
    <source>
        <dbReference type="ARBA" id="ARBA00022989"/>
    </source>
</evidence>
<keyword evidence="5 7" id="KW-1133">Transmembrane helix</keyword>
<dbReference type="EMBL" id="JANCYW010000007">
    <property type="protein sequence ID" value="KAK4536083.1"/>
    <property type="molecule type" value="Genomic_DNA"/>
</dbReference>
<feature type="transmembrane region" description="Helical" evidence="7">
    <location>
        <begin position="395"/>
        <end position="413"/>
    </location>
</feature>
<organism evidence="8 9">
    <name type="scientific">Cyanidium caldarium</name>
    <name type="common">Red alga</name>
    <dbReference type="NCBI Taxonomy" id="2771"/>
    <lineage>
        <taxon>Eukaryota</taxon>
        <taxon>Rhodophyta</taxon>
        <taxon>Bangiophyceae</taxon>
        <taxon>Cyanidiales</taxon>
        <taxon>Cyanidiaceae</taxon>
        <taxon>Cyanidium</taxon>
    </lineage>
</organism>
<gene>
    <name evidence="8" type="ORF">CDCA_CDCA07G2108</name>
</gene>
<evidence type="ECO:0000313" key="8">
    <source>
        <dbReference type="EMBL" id="KAK4536083.1"/>
    </source>
</evidence>
<dbReference type="Pfam" id="PF08627">
    <property type="entry name" value="CRT-like"/>
    <property type="match status" value="1"/>
</dbReference>
<keyword evidence="9" id="KW-1185">Reference proteome</keyword>
<comment type="caution">
    <text evidence="8">The sequence shown here is derived from an EMBL/GenBank/DDBJ whole genome shotgun (WGS) entry which is preliminary data.</text>
</comment>
<feature type="transmembrane region" description="Helical" evidence="7">
    <location>
        <begin position="368"/>
        <end position="389"/>
    </location>
</feature>
<comment type="similarity">
    <text evidence="2">Belongs to the CRT-like transporter family.</text>
</comment>
<feature type="transmembrane region" description="Helical" evidence="7">
    <location>
        <begin position="155"/>
        <end position="183"/>
    </location>
</feature>
<evidence type="ECO:0000256" key="4">
    <source>
        <dbReference type="ARBA" id="ARBA00022692"/>
    </source>
</evidence>
<dbReference type="Proteomes" id="UP001301350">
    <property type="component" value="Unassembled WGS sequence"/>
</dbReference>
<keyword evidence="4 7" id="KW-0812">Transmembrane</keyword>
<evidence type="ECO:0000256" key="3">
    <source>
        <dbReference type="ARBA" id="ARBA00022448"/>
    </source>
</evidence>
<keyword evidence="3" id="KW-0813">Transport</keyword>
<evidence type="ECO:0000256" key="2">
    <source>
        <dbReference type="ARBA" id="ARBA00006690"/>
    </source>
</evidence>
<proteinExistence type="inferred from homology"/>
<feature type="transmembrane region" description="Helical" evidence="7">
    <location>
        <begin position="189"/>
        <end position="210"/>
    </location>
</feature>
<comment type="subcellular location">
    <subcellularLocation>
        <location evidence="1">Membrane</location>
        <topology evidence="1">Multi-pass membrane protein</topology>
    </subcellularLocation>
</comment>
<protein>
    <recommendedName>
        <fullName evidence="10">EamA domain-containing protein</fullName>
    </recommendedName>
</protein>
<sequence length="421" mass="45566">MACAFTFTSASWRGSRTEGCRELASRCSSPQASVWRDAPGVAWRRPVVRRASSWPRLPGRRVLHCRTAASASGGDGGDRQGQLESGTLKHPQVLLTSVAYVVLSIVNRVVYRMSLVPMHRYTFFLSLFVTFMYVAAYGTTLAARRRAGIVGEGQLRWALSHLGVFAVIGSLEATTFVLGMYAAATLPGALLSVLSQSVLVFIAMASYFLLGRRYSMRQVSGLLLVVLGVVISIFPQTASQLAHETGGLRIWGMSAVFSLSYAFAATASVLKERVFKRSGIELDLFIVNTFSSLMQLAVTIVALPLSTALALHMARSSNLHEYLGGALSAFIGKTGIYMPWLAILYVAFNLGFNITGLRLLKIASALDATVVSMVAVPLTTLAFCLPLPILARSRFSPAVVLGLVVLLSGIWMYNRPAKRAE</sequence>
<dbReference type="SUPFAM" id="SSF103481">
    <property type="entry name" value="Multidrug resistance efflux transporter EmrE"/>
    <property type="match status" value="1"/>
</dbReference>
<name>A0AAV9IUV6_CYACA</name>
<dbReference type="AlphaFoldDB" id="A0AAV9IUV6"/>
<feature type="transmembrane region" description="Helical" evidence="7">
    <location>
        <begin position="282"/>
        <end position="305"/>
    </location>
</feature>
<dbReference type="PANTHER" id="PTHR31326:SF1">
    <property type="entry name" value="PROTEIN CLT2, CHLOROPLASTIC"/>
    <property type="match status" value="1"/>
</dbReference>
<evidence type="ECO:0000313" key="9">
    <source>
        <dbReference type="Proteomes" id="UP001301350"/>
    </source>
</evidence>
<evidence type="ECO:0000256" key="1">
    <source>
        <dbReference type="ARBA" id="ARBA00004141"/>
    </source>
</evidence>
<dbReference type="GO" id="GO:0016020">
    <property type="term" value="C:membrane"/>
    <property type="evidence" value="ECO:0007669"/>
    <property type="project" value="UniProtKB-SubCell"/>
</dbReference>
<feature type="transmembrane region" description="Helical" evidence="7">
    <location>
        <begin position="250"/>
        <end position="270"/>
    </location>
</feature>
<feature type="transmembrane region" description="Helical" evidence="7">
    <location>
        <begin position="123"/>
        <end position="143"/>
    </location>
</feature>
<accession>A0AAV9IUV6</accession>